<organism evidence="13 14">
    <name type="scientific">Anseongella ginsenosidimutans</name>
    <dbReference type="NCBI Taxonomy" id="496056"/>
    <lineage>
        <taxon>Bacteria</taxon>
        <taxon>Pseudomonadati</taxon>
        <taxon>Bacteroidota</taxon>
        <taxon>Sphingobacteriia</taxon>
        <taxon>Sphingobacteriales</taxon>
        <taxon>Sphingobacteriaceae</taxon>
        <taxon>Anseongella</taxon>
    </lineage>
</organism>
<evidence type="ECO:0000313" key="14">
    <source>
        <dbReference type="Proteomes" id="UP000295807"/>
    </source>
</evidence>
<evidence type="ECO:0000256" key="1">
    <source>
        <dbReference type="ARBA" id="ARBA00001400"/>
    </source>
</evidence>
<dbReference type="SMART" id="SM00987">
    <property type="entry name" value="UreE_C"/>
    <property type="match status" value="1"/>
</dbReference>
<dbReference type="SUPFAM" id="SSF52141">
    <property type="entry name" value="Uracil-DNA glycosylase-like"/>
    <property type="match status" value="1"/>
</dbReference>
<comment type="function">
    <text evidence="2 9 11">Excises uracil residues from the DNA which can arise as a result of misincorporation of dUMP residues by DNA polymerase or due to deamination of cytosine.</text>
</comment>
<evidence type="ECO:0000256" key="2">
    <source>
        <dbReference type="ARBA" id="ARBA00002631"/>
    </source>
</evidence>
<dbReference type="EC" id="3.2.2.27" evidence="4 9"/>
<dbReference type="OrthoDB" id="9804372at2"/>
<dbReference type="NCBIfam" id="NF003589">
    <property type="entry name" value="PRK05254.1-2"/>
    <property type="match status" value="1"/>
</dbReference>
<proteinExistence type="inferred from homology"/>
<evidence type="ECO:0000256" key="7">
    <source>
        <dbReference type="ARBA" id="ARBA00022801"/>
    </source>
</evidence>
<dbReference type="NCBIfam" id="NF003592">
    <property type="entry name" value="PRK05254.1-5"/>
    <property type="match status" value="1"/>
</dbReference>
<sequence length="225" mass="24938">MSTIQLDTSWLKYLEGEFSQEYMCQLRAFLQAEKEKGVHIYPPGSLIFNALNTTPFDKVKVVLLGQDPYHGAGQAHGLSFSVQKGIAIPPSLKNIYKELHADLGMEIPPHGDLTSWAEQGVLLLNATLTVQAGCAGSHQKKGWESFTDKIISIVSEEKEGVVFLLWGNYAKAKQPLIDGKKHLILTAAHPSPFSAHYGFLGCRHFSSTNEYLVSQGKDPVDWQIR</sequence>
<comment type="similarity">
    <text evidence="3 9 11">Belongs to the uracil-DNA glycosylase (UDG) superfamily. UNG family.</text>
</comment>
<evidence type="ECO:0000256" key="3">
    <source>
        <dbReference type="ARBA" id="ARBA00008184"/>
    </source>
</evidence>
<dbReference type="HAMAP" id="MF_00148">
    <property type="entry name" value="UDG"/>
    <property type="match status" value="1"/>
</dbReference>
<evidence type="ECO:0000313" key="13">
    <source>
        <dbReference type="EMBL" id="TCS86584.1"/>
    </source>
</evidence>
<dbReference type="PANTHER" id="PTHR11264:SF0">
    <property type="entry name" value="URACIL-DNA GLYCOSYLASE"/>
    <property type="match status" value="1"/>
</dbReference>
<evidence type="ECO:0000256" key="4">
    <source>
        <dbReference type="ARBA" id="ARBA00012030"/>
    </source>
</evidence>
<dbReference type="SMART" id="SM00986">
    <property type="entry name" value="UDG"/>
    <property type="match status" value="1"/>
</dbReference>
<dbReference type="InterPro" id="IPR005122">
    <property type="entry name" value="Uracil-DNA_glycosylase-like"/>
</dbReference>
<accession>A0A4R3KQ46</accession>
<evidence type="ECO:0000256" key="11">
    <source>
        <dbReference type="RuleBase" id="RU003780"/>
    </source>
</evidence>
<name>A0A4R3KQ46_9SPHI</name>
<feature type="domain" description="Uracil-DNA glycosylase-like" evidence="12">
    <location>
        <begin position="52"/>
        <end position="212"/>
    </location>
</feature>
<evidence type="ECO:0000259" key="12">
    <source>
        <dbReference type="SMART" id="SM00986"/>
    </source>
</evidence>
<evidence type="ECO:0000256" key="5">
    <source>
        <dbReference type="ARBA" id="ARBA00018429"/>
    </source>
</evidence>
<protein>
    <recommendedName>
        <fullName evidence="5 9">Uracil-DNA glycosylase</fullName>
        <shortName evidence="9">UDG</shortName>
        <ecNumber evidence="4 9">3.2.2.27</ecNumber>
    </recommendedName>
</protein>
<dbReference type="InterPro" id="IPR018085">
    <property type="entry name" value="Ura-DNA_Glyclase_AS"/>
</dbReference>
<dbReference type="InterPro" id="IPR002043">
    <property type="entry name" value="UDG_fam1"/>
</dbReference>
<keyword evidence="6 9" id="KW-0227">DNA damage</keyword>
<dbReference type="FunFam" id="3.40.470.10:FF:000001">
    <property type="entry name" value="Uracil-DNA glycosylase"/>
    <property type="match status" value="1"/>
</dbReference>
<feature type="active site" description="Proton acceptor" evidence="9 10">
    <location>
        <position position="67"/>
    </location>
</feature>
<dbReference type="GO" id="GO:0097510">
    <property type="term" value="P:base-excision repair, AP site formation via deaminated base removal"/>
    <property type="evidence" value="ECO:0007669"/>
    <property type="project" value="TreeGrafter"/>
</dbReference>
<keyword evidence="7 9" id="KW-0378">Hydrolase</keyword>
<evidence type="ECO:0000256" key="6">
    <source>
        <dbReference type="ARBA" id="ARBA00022763"/>
    </source>
</evidence>
<dbReference type="CDD" id="cd10027">
    <property type="entry name" value="UDG-F1-like"/>
    <property type="match status" value="1"/>
</dbReference>
<dbReference type="NCBIfam" id="NF003588">
    <property type="entry name" value="PRK05254.1-1"/>
    <property type="match status" value="1"/>
</dbReference>
<dbReference type="PROSITE" id="PS00130">
    <property type="entry name" value="U_DNA_GLYCOSYLASE"/>
    <property type="match status" value="1"/>
</dbReference>
<dbReference type="Proteomes" id="UP000295807">
    <property type="component" value="Unassembled WGS sequence"/>
</dbReference>
<dbReference type="Pfam" id="PF03167">
    <property type="entry name" value="UDG"/>
    <property type="match status" value="1"/>
</dbReference>
<dbReference type="NCBIfam" id="NF003591">
    <property type="entry name" value="PRK05254.1-4"/>
    <property type="match status" value="1"/>
</dbReference>
<keyword evidence="14" id="KW-1185">Reference proteome</keyword>
<keyword evidence="9" id="KW-0963">Cytoplasm</keyword>
<dbReference type="GO" id="GO:0005737">
    <property type="term" value="C:cytoplasm"/>
    <property type="evidence" value="ECO:0007669"/>
    <property type="project" value="UniProtKB-SubCell"/>
</dbReference>
<keyword evidence="8 9" id="KW-0234">DNA repair</keyword>
<dbReference type="EMBL" id="SMAD01000007">
    <property type="protein sequence ID" value="TCS86584.1"/>
    <property type="molecule type" value="Genomic_DNA"/>
</dbReference>
<dbReference type="PANTHER" id="PTHR11264">
    <property type="entry name" value="URACIL-DNA GLYCOSYLASE"/>
    <property type="match status" value="1"/>
</dbReference>
<comment type="caution">
    <text evidence="13">The sequence shown here is derived from an EMBL/GenBank/DDBJ whole genome shotgun (WGS) entry which is preliminary data.</text>
</comment>
<dbReference type="AlphaFoldDB" id="A0A4R3KQ46"/>
<evidence type="ECO:0000256" key="8">
    <source>
        <dbReference type="ARBA" id="ARBA00023204"/>
    </source>
</evidence>
<gene>
    <name evidence="9" type="primary">ung</name>
    <name evidence="13" type="ORF">EDD80_107117</name>
</gene>
<evidence type="ECO:0000256" key="10">
    <source>
        <dbReference type="PROSITE-ProRule" id="PRU10072"/>
    </source>
</evidence>
<dbReference type="RefSeq" id="WP_132129590.1">
    <property type="nucleotide sequence ID" value="NZ_CP042432.1"/>
</dbReference>
<reference evidence="13 14" key="1">
    <citation type="submission" date="2019-03" db="EMBL/GenBank/DDBJ databases">
        <title>Genomic Encyclopedia of Type Strains, Phase IV (KMG-IV): sequencing the most valuable type-strain genomes for metagenomic binning, comparative biology and taxonomic classification.</title>
        <authorList>
            <person name="Goeker M."/>
        </authorList>
    </citation>
    <scope>NUCLEOTIDE SEQUENCE [LARGE SCALE GENOMIC DNA]</scope>
    <source>
        <strain evidence="13 14">DSM 21100</strain>
    </source>
</reference>
<dbReference type="InterPro" id="IPR036895">
    <property type="entry name" value="Uracil-DNA_glycosylase-like_sf"/>
</dbReference>
<evidence type="ECO:0000256" key="9">
    <source>
        <dbReference type="HAMAP-Rule" id="MF_00148"/>
    </source>
</evidence>
<comment type="subcellular location">
    <subcellularLocation>
        <location evidence="9">Cytoplasm</location>
    </subcellularLocation>
</comment>
<dbReference type="Gene3D" id="3.40.470.10">
    <property type="entry name" value="Uracil-DNA glycosylase-like domain"/>
    <property type="match status" value="1"/>
</dbReference>
<comment type="catalytic activity">
    <reaction evidence="1 9 11">
        <text>Hydrolyzes single-stranded DNA or mismatched double-stranded DNA and polynucleotides, releasing free uracil.</text>
        <dbReference type="EC" id="3.2.2.27"/>
    </reaction>
</comment>
<dbReference type="NCBIfam" id="TIGR00628">
    <property type="entry name" value="ung"/>
    <property type="match status" value="1"/>
</dbReference>
<dbReference type="GO" id="GO:0004844">
    <property type="term" value="F:uracil DNA N-glycosylase activity"/>
    <property type="evidence" value="ECO:0007669"/>
    <property type="project" value="UniProtKB-UniRule"/>
</dbReference>